<feature type="compositionally biased region" description="Polar residues" evidence="1">
    <location>
        <begin position="633"/>
        <end position="644"/>
    </location>
</feature>
<name>A0ABR0KMW0_9EURO</name>
<evidence type="ECO:0000313" key="3">
    <source>
        <dbReference type="Proteomes" id="UP001345013"/>
    </source>
</evidence>
<keyword evidence="3" id="KW-1185">Reference proteome</keyword>
<organism evidence="2 3">
    <name type="scientific">Lithohypha guttulata</name>
    <dbReference type="NCBI Taxonomy" id="1690604"/>
    <lineage>
        <taxon>Eukaryota</taxon>
        <taxon>Fungi</taxon>
        <taxon>Dikarya</taxon>
        <taxon>Ascomycota</taxon>
        <taxon>Pezizomycotina</taxon>
        <taxon>Eurotiomycetes</taxon>
        <taxon>Chaetothyriomycetidae</taxon>
        <taxon>Chaetothyriales</taxon>
        <taxon>Trichomeriaceae</taxon>
        <taxon>Lithohypha</taxon>
    </lineage>
</organism>
<reference evidence="2 3" key="1">
    <citation type="submission" date="2023-08" db="EMBL/GenBank/DDBJ databases">
        <title>Black Yeasts Isolated from many extreme environments.</title>
        <authorList>
            <person name="Coleine C."/>
            <person name="Stajich J.E."/>
            <person name="Selbmann L."/>
        </authorList>
    </citation>
    <scope>NUCLEOTIDE SEQUENCE [LARGE SCALE GENOMIC DNA]</scope>
    <source>
        <strain evidence="2 3">CCFEE 5885</strain>
    </source>
</reference>
<feature type="region of interest" description="Disordered" evidence="1">
    <location>
        <begin position="668"/>
        <end position="695"/>
    </location>
</feature>
<dbReference type="Proteomes" id="UP001345013">
    <property type="component" value="Unassembled WGS sequence"/>
</dbReference>
<accession>A0ABR0KMW0</accession>
<gene>
    <name evidence="2" type="ORF">LTR24_000769</name>
</gene>
<feature type="compositionally biased region" description="Polar residues" evidence="1">
    <location>
        <begin position="16"/>
        <end position="25"/>
    </location>
</feature>
<feature type="region of interest" description="Disordered" evidence="1">
    <location>
        <begin position="1"/>
        <end position="29"/>
    </location>
</feature>
<feature type="region of interest" description="Disordered" evidence="1">
    <location>
        <begin position="627"/>
        <end position="649"/>
    </location>
</feature>
<comment type="caution">
    <text evidence="2">The sequence shown here is derived from an EMBL/GenBank/DDBJ whole genome shotgun (WGS) entry which is preliminary data.</text>
</comment>
<proteinExistence type="predicted"/>
<sequence>MRGLTSRGVRPCLRHGNTSITSSTPPVRRTILPPTRKGLTPADAFAILLPGVLTAALVADLTAKKDRIHEWDRQIAVVEAEAAQLRERQAESWCRIQQRSVARGLWQQRRMITTSTARAFEVSEEIDPLVKEKEMNAGDLESPDPESEMVTTEEHVESQKRFERLVATRLALQFMLQLRAGRSQLYTPQVTIGPSNPKYSQSMDYLVRELEKIQQMMAAMRIEKVPWRLEMPLDFTERKRELGNRLDELTESYRRVEMHLPDFIMSYVQLIGEYKMGPPVLSYILMMRTLSQMQNGESPMAAMTENAVWDTHQLLSSHAIANIIYRHGSDGESVRFRELLSRLTDSDKWPKPHNSWFRATVNEMQIAIPKSRNPTLMVSLIRTALCNQQQTVAEAYGTVFFNRARVGNYTGFHKWHVVACFLESYGSWGTWSAARRWLQTAVQWAMDLLDAGEDVLGRVVLRMLNCCVACDRRDEYEQILEAAVTHHIKCPKLDETRFLKLSDRTRHVRLDWLARARAKRRPDEPLQRVVSTQDVAAFQAALQGRFDDQQKLPMKKPFHPSEAEWRGDKKPSAVYRPFLAAAEAAEANGQLQTNGTQGVGAAHAADESFHEKDPSMLTVSPFFSPAAEEHYSTRSQPATPGDTSEQQREIERLRKALADAEARLRAAEGQVPLQEQPQQAEIYVADEPARQAGTG</sequence>
<dbReference type="EMBL" id="JAVRRG010000005">
    <property type="protein sequence ID" value="KAK5100921.1"/>
    <property type="molecule type" value="Genomic_DNA"/>
</dbReference>
<evidence type="ECO:0000313" key="2">
    <source>
        <dbReference type="EMBL" id="KAK5100921.1"/>
    </source>
</evidence>
<evidence type="ECO:0000256" key="1">
    <source>
        <dbReference type="SAM" id="MobiDB-lite"/>
    </source>
</evidence>
<protein>
    <submittedName>
        <fullName evidence="2">Uncharacterized protein</fullName>
    </submittedName>
</protein>